<name>A0A8K2A150_9CYAN</name>
<evidence type="ECO:0000256" key="8">
    <source>
        <dbReference type="RuleBase" id="RU004057"/>
    </source>
</evidence>
<protein>
    <submittedName>
        <fullName evidence="11">MotA/TolQ/ExbB proton channel family protein</fullName>
    </submittedName>
</protein>
<evidence type="ECO:0000313" key="12">
    <source>
        <dbReference type="Proteomes" id="UP000607397"/>
    </source>
</evidence>
<evidence type="ECO:0000256" key="4">
    <source>
        <dbReference type="ARBA" id="ARBA00022692"/>
    </source>
</evidence>
<evidence type="ECO:0000256" key="6">
    <source>
        <dbReference type="ARBA" id="ARBA00022989"/>
    </source>
</evidence>
<evidence type="ECO:0000256" key="5">
    <source>
        <dbReference type="ARBA" id="ARBA00022927"/>
    </source>
</evidence>
<dbReference type="PANTHER" id="PTHR30625">
    <property type="entry name" value="PROTEIN TOLQ"/>
    <property type="match status" value="1"/>
</dbReference>
<dbReference type="InterPro" id="IPR002898">
    <property type="entry name" value="MotA_ExbB_proton_chnl"/>
</dbReference>
<keyword evidence="12" id="KW-1185">Reference proteome</keyword>
<keyword evidence="6 9" id="KW-1133">Transmembrane helix</keyword>
<dbReference type="RefSeq" id="WP_161827040.1">
    <property type="nucleotide sequence ID" value="NZ_WVIC01000057.1"/>
</dbReference>
<dbReference type="Proteomes" id="UP000607397">
    <property type="component" value="Unassembled WGS sequence"/>
</dbReference>
<keyword evidence="2 8" id="KW-0813">Transport</keyword>
<feature type="transmembrane region" description="Helical" evidence="9">
    <location>
        <begin position="158"/>
        <end position="179"/>
    </location>
</feature>
<keyword evidence="7 9" id="KW-0472">Membrane</keyword>
<comment type="similarity">
    <text evidence="8">Belongs to the exbB/tolQ family.</text>
</comment>
<accession>A0A8K2A150</accession>
<evidence type="ECO:0000256" key="9">
    <source>
        <dbReference type="SAM" id="Phobius"/>
    </source>
</evidence>
<proteinExistence type="inferred from homology"/>
<reference evidence="11" key="1">
    <citation type="submission" date="2019-12" db="EMBL/GenBank/DDBJ databases">
        <title>High-Quality draft genome sequences of three cyanobacteria isolated from the limestone walls of the Old Cathedral of Coimbra.</title>
        <authorList>
            <person name="Tiago I."/>
            <person name="Soares F."/>
            <person name="Portugal A."/>
        </authorList>
    </citation>
    <scope>NUCLEOTIDE SEQUENCE [LARGE SCALE GENOMIC DNA]</scope>
    <source>
        <strain evidence="11">C</strain>
    </source>
</reference>
<keyword evidence="3" id="KW-1003">Cell membrane</keyword>
<sequence length="233" mass="25986">MNIIDLLRQGGLAIWPLLFLSILAIGTIFERLWFWSTILKGERKIADQILEAARRDWDEATHLARQSGSQPIGRFLYTPLRLANKEPEIFRLALEASADEELNAMRRGDKILEAVIALSPLLGLLGTVLGLIGSLGSIRLGDIGTASTASVTLGISEALISTAMGLVVAIVSLAFYRLFQALLFHQTRIFRRTGNELELTYRQFWLQVKQREQGIESERALRPGGRLEPPMGY</sequence>
<dbReference type="GO" id="GO:0005886">
    <property type="term" value="C:plasma membrane"/>
    <property type="evidence" value="ECO:0007669"/>
    <property type="project" value="UniProtKB-SubCell"/>
</dbReference>
<evidence type="ECO:0000256" key="2">
    <source>
        <dbReference type="ARBA" id="ARBA00022448"/>
    </source>
</evidence>
<gene>
    <name evidence="11" type="ORF">GS597_19050</name>
</gene>
<dbReference type="Pfam" id="PF01618">
    <property type="entry name" value="MotA_ExbB"/>
    <property type="match status" value="1"/>
</dbReference>
<evidence type="ECO:0000256" key="7">
    <source>
        <dbReference type="ARBA" id="ARBA00023136"/>
    </source>
</evidence>
<feature type="transmembrane region" description="Helical" evidence="9">
    <location>
        <begin position="115"/>
        <end position="138"/>
    </location>
</feature>
<dbReference type="AlphaFoldDB" id="A0A8K2A150"/>
<feature type="domain" description="MotA/TolQ/ExbB proton channel" evidence="10">
    <location>
        <begin position="70"/>
        <end position="189"/>
    </location>
</feature>
<feature type="transmembrane region" description="Helical" evidence="9">
    <location>
        <begin position="12"/>
        <end position="34"/>
    </location>
</feature>
<evidence type="ECO:0000256" key="1">
    <source>
        <dbReference type="ARBA" id="ARBA00004651"/>
    </source>
</evidence>
<keyword evidence="5 8" id="KW-0653">Protein transport</keyword>
<comment type="subcellular location">
    <subcellularLocation>
        <location evidence="1">Cell membrane</location>
        <topology evidence="1">Multi-pass membrane protein</topology>
    </subcellularLocation>
    <subcellularLocation>
        <location evidence="8">Membrane</location>
        <topology evidence="8">Multi-pass membrane protein</topology>
    </subcellularLocation>
</comment>
<keyword evidence="4 9" id="KW-0812">Transmembrane</keyword>
<dbReference type="GO" id="GO:0017038">
    <property type="term" value="P:protein import"/>
    <property type="evidence" value="ECO:0007669"/>
    <property type="project" value="TreeGrafter"/>
</dbReference>
<dbReference type="PANTHER" id="PTHR30625:SF15">
    <property type="entry name" value="BIOPOLYMER TRANSPORT PROTEIN EXBB"/>
    <property type="match status" value="1"/>
</dbReference>
<evidence type="ECO:0000259" key="10">
    <source>
        <dbReference type="Pfam" id="PF01618"/>
    </source>
</evidence>
<dbReference type="EMBL" id="WVIC01000057">
    <property type="protein sequence ID" value="NCJ08568.1"/>
    <property type="molecule type" value="Genomic_DNA"/>
</dbReference>
<dbReference type="InterPro" id="IPR050790">
    <property type="entry name" value="ExbB/TolQ_transport"/>
</dbReference>
<comment type="caution">
    <text evidence="11">The sequence shown here is derived from an EMBL/GenBank/DDBJ whole genome shotgun (WGS) entry which is preliminary data.</text>
</comment>
<organism evidence="11 12">
    <name type="scientific">Petrachloros mirabilis ULC683</name>
    <dbReference type="NCBI Taxonomy" id="2781853"/>
    <lineage>
        <taxon>Bacteria</taxon>
        <taxon>Bacillati</taxon>
        <taxon>Cyanobacteriota</taxon>
        <taxon>Cyanophyceae</taxon>
        <taxon>Synechococcales</taxon>
        <taxon>Petrachlorosaceae</taxon>
        <taxon>Petrachloros</taxon>
        <taxon>Petrachloros mirabilis</taxon>
    </lineage>
</organism>
<evidence type="ECO:0000313" key="11">
    <source>
        <dbReference type="EMBL" id="NCJ08568.1"/>
    </source>
</evidence>
<evidence type="ECO:0000256" key="3">
    <source>
        <dbReference type="ARBA" id="ARBA00022475"/>
    </source>
</evidence>